<keyword evidence="2" id="KW-0378">Hydrolase</keyword>
<dbReference type="InterPro" id="IPR000073">
    <property type="entry name" value="AB_hydrolase_1"/>
</dbReference>
<dbReference type="GO" id="GO:0016787">
    <property type="term" value="F:hydrolase activity"/>
    <property type="evidence" value="ECO:0007669"/>
    <property type="project" value="UniProtKB-KW"/>
</dbReference>
<evidence type="ECO:0000313" key="3">
    <source>
        <dbReference type="Proteomes" id="UP001501138"/>
    </source>
</evidence>
<feature type="domain" description="AB hydrolase-1" evidence="1">
    <location>
        <begin position="47"/>
        <end position="174"/>
    </location>
</feature>
<dbReference type="Proteomes" id="UP001501138">
    <property type="component" value="Unassembled WGS sequence"/>
</dbReference>
<evidence type="ECO:0000313" key="2">
    <source>
        <dbReference type="EMBL" id="GAA1721473.1"/>
    </source>
</evidence>
<dbReference type="Gene3D" id="3.40.50.1820">
    <property type="entry name" value="alpha/beta hydrolase"/>
    <property type="match status" value="1"/>
</dbReference>
<protein>
    <submittedName>
        <fullName evidence="2">Alpha/beta hydrolase</fullName>
    </submittedName>
</protein>
<evidence type="ECO:0000259" key="1">
    <source>
        <dbReference type="Pfam" id="PF00561"/>
    </source>
</evidence>
<keyword evidence="3" id="KW-1185">Reference proteome</keyword>
<dbReference type="InterPro" id="IPR029058">
    <property type="entry name" value="AB_hydrolase_fold"/>
</dbReference>
<dbReference type="SUPFAM" id="SSF53474">
    <property type="entry name" value="alpha/beta-Hydrolases"/>
    <property type="match status" value="1"/>
</dbReference>
<reference evidence="3" key="1">
    <citation type="journal article" date="2019" name="Int. J. Syst. Evol. Microbiol.">
        <title>The Global Catalogue of Microorganisms (GCM) 10K type strain sequencing project: providing services to taxonomists for standard genome sequencing and annotation.</title>
        <authorList>
            <consortium name="The Broad Institute Genomics Platform"/>
            <consortium name="The Broad Institute Genome Sequencing Center for Infectious Disease"/>
            <person name="Wu L."/>
            <person name="Ma J."/>
        </authorList>
    </citation>
    <scope>NUCLEOTIDE SEQUENCE [LARGE SCALE GENOMIC DNA]</scope>
    <source>
        <strain evidence="3">JCM 15589</strain>
    </source>
</reference>
<dbReference type="RefSeq" id="WP_344247463.1">
    <property type="nucleotide sequence ID" value="NZ_BAAAPM010000003.1"/>
</dbReference>
<proteinExistence type="predicted"/>
<comment type="caution">
    <text evidence="2">The sequence shown here is derived from an EMBL/GenBank/DDBJ whole genome shotgun (WGS) entry which is preliminary data.</text>
</comment>
<organism evidence="2 3">
    <name type="scientific">Isoptericola hypogeus</name>
    <dbReference type="NCBI Taxonomy" id="300179"/>
    <lineage>
        <taxon>Bacteria</taxon>
        <taxon>Bacillati</taxon>
        <taxon>Actinomycetota</taxon>
        <taxon>Actinomycetes</taxon>
        <taxon>Micrococcales</taxon>
        <taxon>Promicromonosporaceae</taxon>
        <taxon>Isoptericola</taxon>
    </lineage>
</organism>
<dbReference type="Pfam" id="PF00561">
    <property type="entry name" value="Abhydrolase_1"/>
    <property type="match status" value="1"/>
</dbReference>
<sequence length="292" mass="31092">MSTQKTYTVDAPGAVLTYDVHQPDTPSDLPPLFVLASPMAASDFGQLLEHLGDRTVIAYDPRGMERSTLAPDGEVSAPIHADDFHRVVEAARDVIGDGPVDVFASSGGAVNVLAWIVDHPAELGTVVAHEPPLWALLEDRDAQRKVAAEMVETYHRKGYGPAMAKFIQLVMQAGPVTDAYLEQPAPDPAMFGLPTEDDGSRDDLLLRWNMATLPAFEPDLDALRATTVRLIPAHGEAGEGTMARRGGEALAAALGVEPVVFPGDHGGFAANEWSPDNDPSAFAARLKEVLAG</sequence>
<dbReference type="EMBL" id="BAAAPM010000003">
    <property type="protein sequence ID" value="GAA1721473.1"/>
    <property type="molecule type" value="Genomic_DNA"/>
</dbReference>
<gene>
    <name evidence="2" type="ORF">GCM10009809_16410</name>
</gene>
<name>A0ABP4VBI0_9MICO</name>
<accession>A0ABP4VBI0</accession>